<evidence type="ECO:0000313" key="8">
    <source>
        <dbReference type="Proteomes" id="UP001633002"/>
    </source>
</evidence>
<evidence type="ECO:0000256" key="5">
    <source>
        <dbReference type="ARBA" id="ARBA00023274"/>
    </source>
</evidence>
<dbReference type="HAMAP" id="MF_01363">
    <property type="entry name" value="Ribosomal_bL21"/>
    <property type="match status" value="1"/>
</dbReference>
<evidence type="ECO:0000256" key="4">
    <source>
        <dbReference type="ARBA" id="ARBA00022980"/>
    </source>
</evidence>
<dbReference type="InterPro" id="IPR036164">
    <property type="entry name" value="bL21-like_sf"/>
</dbReference>
<evidence type="ECO:0000256" key="6">
    <source>
        <dbReference type="ARBA" id="ARBA00044129"/>
    </source>
</evidence>
<comment type="caution">
    <text evidence="7">The sequence shown here is derived from an EMBL/GenBank/DDBJ whole genome shotgun (WGS) entry which is preliminary data.</text>
</comment>
<evidence type="ECO:0000256" key="2">
    <source>
        <dbReference type="ARBA" id="ARBA00022730"/>
    </source>
</evidence>
<evidence type="ECO:0000313" key="7">
    <source>
        <dbReference type="EMBL" id="KAL3680552.1"/>
    </source>
</evidence>
<organism evidence="7 8">
    <name type="scientific">Riccia sorocarpa</name>
    <dbReference type="NCBI Taxonomy" id="122646"/>
    <lineage>
        <taxon>Eukaryota</taxon>
        <taxon>Viridiplantae</taxon>
        <taxon>Streptophyta</taxon>
        <taxon>Embryophyta</taxon>
        <taxon>Marchantiophyta</taxon>
        <taxon>Marchantiopsida</taxon>
        <taxon>Marchantiidae</taxon>
        <taxon>Marchantiales</taxon>
        <taxon>Ricciaceae</taxon>
        <taxon>Riccia</taxon>
    </lineage>
</organism>
<dbReference type="GO" id="GO:0019843">
    <property type="term" value="F:rRNA binding"/>
    <property type="evidence" value="ECO:0007669"/>
    <property type="project" value="UniProtKB-KW"/>
</dbReference>
<evidence type="ECO:0000256" key="3">
    <source>
        <dbReference type="ARBA" id="ARBA00022884"/>
    </source>
</evidence>
<dbReference type="PROSITE" id="PS01169">
    <property type="entry name" value="RIBOSOMAL_L21"/>
    <property type="match status" value="1"/>
</dbReference>
<evidence type="ECO:0000256" key="1">
    <source>
        <dbReference type="ARBA" id="ARBA00008563"/>
    </source>
</evidence>
<reference evidence="7 8" key="1">
    <citation type="submission" date="2024-09" db="EMBL/GenBank/DDBJ databases">
        <title>Chromosome-scale assembly of Riccia sorocarpa.</title>
        <authorList>
            <person name="Paukszto L."/>
        </authorList>
    </citation>
    <scope>NUCLEOTIDE SEQUENCE [LARGE SCALE GENOMIC DNA]</scope>
    <source>
        <strain evidence="7">LP-2024</strain>
        <tissue evidence="7">Aerial parts of the thallus</tissue>
    </source>
</reference>
<dbReference type="SUPFAM" id="SSF141091">
    <property type="entry name" value="L21p-like"/>
    <property type="match status" value="1"/>
</dbReference>
<keyword evidence="2" id="KW-0699">rRNA-binding</keyword>
<sequence>MAARSTQALSQLFRRARVSIPFSSNGLSTRFAPENFDGLIPLSTSLQEWRNGRNCGLSNSCSGSVPSGSGGLGPLAFARSKDLGKGAVGFISFSSLALETREDPRSNAAEIGYEVLGSYGPDGPKIKPQSAFAVVQVGSHQFKVTPGDMIYTEKLKYADINDQLSLNKVLLLGSLKQTVIGRPIVPDASVIAAVEEHALDAKVIVFKKKRRKNYRRTNGHRQELTRLRILRIEGIEESVPSRAEASSGSETD</sequence>
<dbReference type="Pfam" id="PF00829">
    <property type="entry name" value="Ribosomal_L21p"/>
    <property type="match status" value="1"/>
</dbReference>
<comment type="similarity">
    <text evidence="1">Belongs to the bacterial ribosomal protein bL21 family.</text>
</comment>
<keyword evidence="4" id="KW-0689">Ribosomal protein</keyword>
<gene>
    <name evidence="7" type="ORF">R1sor_023508</name>
</gene>
<dbReference type="PANTHER" id="PTHR21349">
    <property type="entry name" value="50S RIBOSOMAL PROTEIN L21"/>
    <property type="match status" value="1"/>
</dbReference>
<dbReference type="InterPro" id="IPR018258">
    <property type="entry name" value="Ribosomal_bL21_CS"/>
</dbReference>
<keyword evidence="5" id="KW-0687">Ribonucleoprotein</keyword>
<keyword evidence="8" id="KW-1185">Reference proteome</keyword>
<dbReference type="Proteomes" id="UP001633002">
    <property type="component" value="Unassembled WGS sequence"/>
</dbReference>
<dbReference type="NCBIfam" id="TIGR00061">
    <property type="entry name" value="L21"/>
    <property type="match status" value="1"/>
</dbReference>
<name>A0ABD3GMW6_9MARC</name>
<dbReference type="InterPro" id="IPR001787">
    <property type="entry name" value="Ribosomal_bL21"/>
</dbReference>
<proteinExistence type="inferred from homology"/>
<dbReference type="InterPro" id="IPR028909">
    <property type="entry name" value="bL21-like"/>
</dbReference>
<dbReference type="GO" id="GO:0005737">
    <property type="term" value="C:cytoplasm"/>
    <property type="evidence" value="ECO:0007669"/>
    <property type="project" value="UniProtKB-ARBA"/>
</dbReference>
<dbReference type="EMBL" id="JBJQOH010000007">
    <property type="protein sequence ID" value="KAL3680552.1"/>
    <property type="molecule type" value="Genomic_DNA"/>
</dbReference>
<dbReference type="PANTHER" id="PTHR21349:SF0">
    <property type="entry name" value="LARGE RIBOSOMAL SUBUNIT PROTEIN BL21M"/>
    <property type="match status" value="1"/>
</dbReference>
<accession>A0ABD3GMW6</accession>
<dbReference type="GO" id="GO:0005840">
    <property type="term" value="C:ribosome"/>
    <property type="evidence" value="ECO:0007669"/>
    <property type="project" value="UniProtKB-KW"/>
</dbReference>
<dbReference type="AlphaFoldDB" id="A0ABD3GMW6"/>
<dbReference type="GO" id="GO:1990904">
    <property type="term" value="C:ribonucleoprotein complex"/>
    <property type="evidence" value="ECO:0007669"/>
    <property type="project" value="UniProtKB-KW"/>
</dbReference>
<protein>
    <recommendedName>
        <fullName evidence="6">Large ribosomal subunit protein bL21m</fullName>
    </recommendedName>
</protein>
<keyword evidence="3" id="KW-0694">RNA-binding</keyword>